<name>A0A839EWW8_9GAMM</name>
<protein>
    <recommendedName>
        <fullName evidence="5">Porin</fullName>
    </recommendedName>
</protein>
<keyword evidence="2" id="KW-0732">Signal</keyword>
<feature type="signal peptide" evidence="2">
    <location>
        <begin position="1"/>
        <end position="19"/>
    </location>
</feature>
<comment type="caution">
    <text evidence="3">The sequence shown here is derived from an EMBL/GenBank/DDBJ whole genome shotgun (WGS) entry which is preliminary data.</text>
</comment>
<dbReference type="EMBL" id="JACGXL010000006">
    <property type="protein sequence ID" value="MBA8889157.1"/>
    <property type="molecule type" value="Genomic_DNA"/>
</dbReference>
<dbReference type="Gene3D" id="2.40.160.10">
    <property type="entry name" value="Porin"/>
    <property type="match status" value="1"/>
</dbReference>
<accession>A0A839EWW8</accession>
<reference evidence="3 4" key="1">
    <citation type="submission" date="2020-07" db="EMBL/GenBank/DDBJ databases">
        <title>Genomic Encyclopedia of Type Strains, Phase IV (KMG-V): Genome sequencing to study the core and pangenomes of soil and plant-associated prokaryotes.</title>
        <authorList>
            <person name="Whitman W."/>
        </authorList>
    </citation>
    <scope>NUCLEOTIDE SEQUENCE [LARGE SCALE GENOMIC DNA]</scope>
    <source>
        <strain evidence="3 4">RH2WT43</strain>
    </source>
</reference>
<organism evidence="3 4">
    <name type="scientific">Dokdonella fugitiva</name>
    <dbReference type="NCBI Taxonomy" id="328517"/>
    <lineage>
        <taxon>Bacteria</taxon>
        <taxon>Pseudomonadati</taxon>
        <taxon>Pseudomonadota</taxon>
        <taxon>Gammaproteobacteria</taxon>
        <taxon>Lysobacterales</taxon>
        <taxon>Rhodanobacteraceae</taxon>
        <taxon>Dokdonella</taxon>
    </lineage>
</organism>
<sequence length="452" mass="48379">MRATVLAVCAALASPALSAAPAHPAASVQQQLEALAARVAALEANDQRLRKQADAANAAAKAAQDELAALKASAAAAPLAQESAPPVAASAPASGSGANAFNPAISVILNGSYSSHSRNPDDYVRAGFPVVDGGGPSPRGFSLGESEISLAANIDEKFYGQLTLTAENEHGEDHVGVEEAFVDTTALPEGFNLRLGRFFSNIGYLNSHHAHTDNFFDRPLPYQAFLGSQYGDDGAQLRWLAPTDLYLEVGGEIFRGENYPSGGAEHSGAGVKTVFAHAGGDVGTENSWLAGVSMLKSSARDAEDGFSGDSTLYIADATWKWAPQGNFKDGGVTVRGEYFSDHRDGVWNAPVDDDTPLAWRGARRGAYIEGVYRFNRTWDLGYRVDKLWADRHGPFASEFDPYRNTLELSWHNSEFSLLRLQFSRDEPNADTTDNALTLQYQVSLGAHGAHKF</sequence>
<evidence type="ECO:0000256" key="1">
    <source>
        <dbReference type="SAM" id="Coils"/>
    </source>
</evidence>
<dbReference type="AlphaFoldDB" id="A0A839EWW8"/>
<evidence type="ECO:0000256" key="2">
    <source>
        <dbReference type="SAM" id="SignalP"/>
    </source>
</evidence>
<proteinExistence type="predicted"/>
<keyword evidence="4" id="KW-1185">Reference proteome</keyword>
<dbReference type="Proteomes" id="UP000550401">
    <property type="component" value="Unassembled WGS sequence"/>
</dbReference>
<dbReference type="RefSeq" id="WP_182532208.1">
    <property type="nucleotide sequence ID" value="NZ_JACGXL010000006.1"/>
</dbReference>
<dbReference type="InterPro" id="IPR023614">
    <property type="entry name" value="Porin_dom_sf"/>
</dbReference>
<evidence type="ECO:0000313" key="4">
    <source>
        <dbReference type="Proteomes" id="UP000550401"/>
    </source>
</evidence>
<evidence type="ECO:0000313" key="3">
    <source>
        <dbReference type="EMBL" id="MBA8889157.1"/>
    </source>
</evidence>
<evidence type="ECO:0008006" key="5">
    <source>
        <dbReference type="Google" id="ProtNLM"/>
    </source>
</evidence>
<feature type="chain" id="PRO_5033048440" description="Porin" evidence="2">
    <location>
        <begin position="20"/>
        <end position="452"/>
    </location>
</feature>
<feature type="coiled-coil region" evidence="1">
    <location>
        <begin position="25"/>
        <end position="73"/>
    </location>
</feature>
<dbReference type="SUPFAM" id="SSF56935">
    <property type="entry name" value="Porins"/>
    <property type="match status" value="1"/>
</dbReference>
<gene>
    <name evidence="3" type="ORF">FHW12_003400</name>
</gene>
<keyword evidence="1" id="KW-0175">Coiled coil</keyword>